<name>A0A8H5FI53_9AGAR</name>
<evidence type="ECO:0000313" key="6">
    <source>
        <dbReference type="EMBL" id="KAF5337679.1"/>
    </source>
</evidence>
<dbReference type="OrthoDB" id="5985073at2759"/>
<dbReference type="EMBL" id="JAACJM010000212">
    <property type="protein sequence ID" value="KAF5337679.1"/>
    <property type="molecule type" value="Genomic_DNA"/>
</dbReference>
<feature type="domain" description="LysM" evidence="5">
    <location>
        <begin position="166"/>
        <end position="210"/>
    </location>
</feature>
<sequence length="612" mass="63567">MRCLLLALFYVAYVAASCTKTYVVKSGDSCDAIAAAQGVSSFQISHLNNNPCSTLQIGQSLCLADTTYDCQPVYVVQSGDDCFDIANNHGISLSQFLADNPQLDPNTCPITVGLSVCISKTTPGGSSSTTTSTITTSQGSTTTTVTTTTTTTTTSAPGPTSTACTKLTTIQPGDSCEAIAQRNSISTFDLQLINPPNICANLISGQAICVGSPLVNCSSVYTVDSTEGGCSNIAQSHGIDLNTLLALNPNVNSGCSNIFPGEVLCIAPGIPTTGPSGDCVRKYTVVSGDTCTNIAAKVSLTNMQLAQINPGLNCNSLIPGDTVCSYSPILNVCPKLVKVSINDNCFDLAQNVSMSLDEWLSINQGINCDALLPGSVVCSAQGNTTLPDAPSGTNPTAVPRCGSYNKKQQCCTKFSVAADLFSSLCSRENGCQDNCAGDPGVSKPSAAATPTTTLTLGEPARPTLPPPNCSNCTSSQCCSKMNTCEVADSWLCQSENGCKSNCDQNFDWVSPPGQTVLDLGNFTFPPGDYSSTDGNPCGVCNEKTTGVSSPSGAYCCSQQVQCLPIEYGACLVSYGCLYNCLKISYVDEEACEMGGSCEKTTTTVKNPWATST</sequence>
<comment type="caution">
    <text evidence="6">The sequence shown here is derived from an EMBL/GenBank/DDBJ whole genome shotgun (WGS) entry which is preliminary data.</text>
</comment>
<evidence type="ECO:0000256" key="4">
    <source>
        <dbReference type="SAM" id="SignalP"/>
    </source>
</evidence>
<feature type="region of interest" description="Disordered" evidence="3">
    <location>
        <begin position="441"/>
        <end position="460"/>
    </location>
</feature>
<dbReference type="GO" id="GO:0008061">
    <property type="term" value="F:chitin binding"/>
    <property type="evidence" value="ECO:0007669"/>
    <property type="project" value="UniProtKB-KW"/>
</dbReference>
<keyword evidence="4" id="KW-0732">Signal</keyword>
<feature type="region of interest" description="Disordered" evidence="3">
    <location>
        <begin position="122"/>
        <end position="158"/>
    </location>
</feature>
<dbReference type="Pfam" id="PF01476">
    <property type="entry name" value="LysM"/>
    <property type="match status" value="6"/>
</dbReference>
<dbReference type="SUPFAM" id="SSF54106">
    <property type="entry name" value="LysM domain"/>
    <property type="match status" value="5"/>
</dbReference>
<dbReference type="PROSITE" id="PS51782">
    <property type="entry name" value="LYSM"/>
    <property type="match status" value="6"/>
</dbReference>
<feature type="chain" id="PRO_5034694939" description="LysM domain-containing protein" evidence="4">
    <location>
        <begin position="17"/>
        <end position="612"/>
    </location>
</feature>
<dbReference type="InterPro" id="IPR018392">
    <property type="entry name" value="LysM"/>
</dbReference>
<evidence type="ECO:0000256" key="3">
    <source>
        <dbReference type="SAM" id="MobiDB-lite"/>
    </source>
</evidence>
<keyword evidence="1" id="KW-0147">Chitin-binding</keyword>
<feature type="domain" description="LysM" evidence="5">
    <location>
        <begin position="335"/>
        <end position="379"/>
    </location>
</feature>
<feature type="compositionally biased region" description="Low complexity" evidence="3">
    <location>
        <begin position="446"/>
        <end position="456"/>
    </location>
</feature>
<evidence type="ECO:0000256" key="1">
    <source>
        <dbReference type="ARBA" id="ARBA00022669"/>
    </source>
</evidence>
<reference evidence="6 7" key="1">
    <citation type="journal article" date="2020" name="ISME J.">
        <title>Uncovering the hidden diversity of litter-decomposition mechanisms in mushroom-forming fungi.</title>
        <authorList>
            <person name="Floudas D."/>
            <person name="Bentzer J."/>
            <person name="Ahren D."/>
            <person name="Johansson T."/>
            <person name="Persson P."/>
            <person name="Tunlid A."/>
        </authorList>
    </citation>
    <scope>NUCLEOTIDE SEQUENCE [LARGE SCALE GENOMIC DNA]</scope>
    <source>
        <strain evidence="6 7">CBS 291.85</strain>
    </source>
</reference>
<evidence type="ECO:0000313" key="7">
    <source>
        <dbReference type="Proteomes" id="UP000559256"/>
    </source>
</evidence>
<dbReference type="Proteomes" id="UP000559256">
    <property type="component" value="Unassembled WGS sequence"/>
</dbReference>
<evidence type="ECO:0000259" key="5">
    <source>
        <dbReference type="PROSITE" id="PS51782"/>
    </source>
</evidence>
<dbReference type="SMART" id="SM00257">
    <property type="entry name" value="LysM"/>
    <property type="match status" value="6"/>
</dbReference>
<dbReference type="CDD" id="cd00118">
    <property type="entry name" value="LysM"/>
    <property type="match status" value="5"/>
</dbReference>
<keyword evidence="7" id="KW-1185">Reference proteome</keyword>
<keyword evidence="2" id="KW-0843">Virulence</keyword>
<feature type="domain" description="LysM" evidence="5">
    <location>
        <begin position="72"/>
        <end position="118"/>
    </location>
</feature>
<evidence type="ECO:0000256" key="2">
    <source>
        <dbReference type="ARBA" id="ARBA00023026"/>
    </source>
</evidence>
<dbReference type="AlphaFoldDB" id="A0A8H5FI53"/>
<dbReference type="PANTHER" id="PTHR34997:SF1">
    <property type="entry name" value="PEPTIDOGLYCAN-BINDING LYSIN DOMAIN"/>
    <property type="match status" value="1"/>
</dbReference>
<feature type="domain" description="LysM" evidence="5">
    <location>
        <begin position="281"/>
        <end position="325"/>
    </location>
</feature>
<feature type="signal peptide" evidence="4">
    <location>
        <begin position="1"/>
        <end position="16"/>
    </location>
</feature>
<dbReference type="InterPro" id="IPR036779">
    <property type="entry name" value="LysM_dom_sf"/>
</dbReference>
<dbReference type="InterPro" id="IPR052210">
    <property type="entry name" value="LysM1-like"/>
</dbReference>
<dbReference type="PROSITE" id="PS51257">
    <property type="entry name" value="PROKAR_LIPOPROTEIN"/>
    <property type="match status" value="1"/>
</dbReference>
<feature type="domain" description="LysM" evidence="5">
    <location>
        <begin position="20"/>
        <end position="63"/>
    </location>
</feature>
<organism evidence="6 7">
    <name type="scientific">Tetrapyrgos nigripes</name>
    <dbReference type="NCBI Taxonomy" id="182062"/>
    <lineage>
        <taxon>Eukaryota</taxon>
        <taxon>Fungi</taxon>
        <taxon>Dikarya</taxon>
        <taxon>Basidiomycota</taxon>
        <taxon>Agaricomycotina</taxon>
        <taxon>Agaricomycetes</taxon>
        <taxon>Agaricomycetidae</taxon>
        <taxon>Agaricales</taxon>
        <taxon>Marasmiineae</taxon>
        <taxon>Marasmiaceae</taxon>
        <taxon>Tetrapyrgos</taxon>
    </lineage>
</organism>
<gene>
    <name evidence="6" type="ORF">D9758_013008</name>
</gene>
<accession>A0A8H5FI53</accession>
<dbReference type="PANTHER" id="PTHR34997">
    <property type="entry name" value="AM15"/>
    <property type="match status" value="1"/>
</dbReference>
<protein>
    <recommendedName>
        <fullName evidence="5">LysM domain-containing protein</fullName>
    </recommendedName>
</protein>
<dbReference type="Gene3D" id="3.10.350.10">
    <property type="entry name" value="LysM domain"/>
    <property type="match status" value="6"/>
</dbReference>
<proteinExistence type="predicted"/>
<feature type="domain" description="LysM" evidence="5">
    <location>
        <begin position="219"/>
        <end position="266"/>
    </location>
</feature>